<gene>
    <name evidence="1" type="ORF">QR680_014162</name>
</gene>
<sequence>MDSIPPAFYDELFPTLELYWRMCELSGPVGRMARQFEEMQKYYVTAYIADHLYVIIGGSSTDHSLEELPYFFAERKKIQSIDVVVFAQFPDKRQEEEKQAADRERFRISEEVFDRVMQLFVYAPNRTVSFFEIDPVVLNRNTRHAVDVSKAHITNFNAFKKYLAVCHEIYCDFEEYGLSQFYKFVPEYLRCPTLRTAWFLHAKKWSEDMMDAIFDFMCSPHIQYIHYKHYVEEDPPDFVSKWMSLDDKLPSRGVINFYAKDVAILNKFVFYEISRESIEELSPWLEGEVHRLERDVWGCCSHGRFFKMRHPTHRRHSVVVAIEARERDDNEEHENMSREELFATTEISDFYFI</sequence>
<organism evidence="1 2">
    <name type="scientific">Steinernema hermaphroditum</name>
    <dbReference type="NCBI Taxonomy" id="289476"/>
    <lineage>
        <taxon>Eukaryota</taxon>
        <taxon>Metazoa</taxon>
        <taxon>Ecdysozoa</taxon>
        <taxon>Nematoda</taxon>
        <taxon>Chromadorea</taxon>
        <taxon>Rhabditida</taxon>
        <taxon>Tylenchina</taxon>
        <taxon>Panagrolaimomorpha</taxon>
        <taxon>Strongyloidoidea</taxon>
        <taxon>Steinernematidae</taxon>
        <taxon>Steinernema</taxon>
    </lineage>
</organism>
<dbReference type="AlphaFoldDB" id="A0AA39I7W8"/>
<proteinExistence type="predicted"/>
<dbReference type="EMBL" id="JAUCMV010000002">
    <property type="protein sequence ID" value="KAK0419466.1"/>
    <property type="molecule type" value="Genomic_DNA"/>
</dbReference>
<evidence type="ECO:0000313" key="1">
    <source>
        <dbReference type="EMBL" id="KAK0419466.1"/>
    </source>
</evidence>
<accession>A0AA39I7W8</accession>
<dbReference type="Proteomes" id="UP001175271">
    <property type="component" value="Unassembled WGS sequence"/>
</dbReference>
<evidence type="ECO:0000313" key="2">
    <source>
        <dbReference type="Proteomes" id="UP001175271"/>
    </source>
</evidence>
<keyword evidence="2" id="KW-1185">Reference proteome</keyword>
<comment type="caution">
    <text evidence="1">The sequence shown here is derived from an EMBL/GenBank/DDBJ whole genome shotgun (WGS) entry which is preliminary data.</text>
</comment>
<protein>
    <submittedName>
        <fullName evidence="1">Uncharacterized protein</fullName>
    </submittedName>
</protein>
<reference evidence="1" key="1">
    <citation type="submission" date="2023-06" db="EMBL/GenBank/DDBJ databases">
        <title>Genomic analysis of the entomopathogenic nematode Steinernema hermaphroditum.</title>
        <authorList>
            <person name="Schwarz E.M."/>
            <person name="Heppert J.K."/>
            <person name="Baniya A."/>
            <person name="Schwartz H.T."/>
            <person name="Tan C.-H."/>
            <person name="Antoshechkin I."/>
            <person name="Sternberg P.W."/>
            <person name="Goodrich-Blair H."/>
            <person name="Dillman A.R."/>
        </authorList>
    </citation>
    <scope>NUCLEOTIDE SEQUENCE</scope>
    <source>
        <strain evidence="1">PS9179</strain>
        <tissue evidence="1">Whole animal</tissue>
    </source>
</reference>
<name>A0AA39I7W8_9BILA</name>